<reference evidence="1" key="1">
    <citation type="journal article" date="2015" name="Proc. Natl. Acad. Sci. U.S.A.">
        <title>Networks of energetic and metabolic interactions define dynamics in microbial communities.</title>
        <authorList>
            <person name="Embree M."/>
            <person name="Liu J.K."/>
            <person name="Al-Bassam M.M."/>
            <person name="Zengler K."/>
        </authorList>
    </citation>
    <scope>NUCLEOTIDE SEQUENCE</scope>
</reference>
<gene>
    <name evidence="1" type="ORF">ASZ90_011177</name>
</gene>
<dbReference type="AlphaFoldDB" id="A0A0W8FDZ1"/>
<proteinExistence type="predicted"/>
<accession>A0A0W8FDZ1</accession>
<sequence>MEQPYERQSDSAVPVWQHYREGMLPYGGRTNCNGITTYAVSGEEFLEKMRRLASIR</sequence>
<dbReference type="EMBL" id="LNQE01001327">
    <property type="protein sequence ID" value="KUG19095.1"/>
    <property type="molecule type" value="Genomic_DNA"/>
</dbReference>
<evidence type="ECO:0000313" key="1">
    <source>
        <dbReference type="EMBL" id="KUG19095.1"/>
    </source>
</evidence>
<protein>
    <submittedName>
        <fullName evidence="1">Uncharacterized protein</fullName>
    </submittedName>
</protein>
<organism evidence="1">
    <name type="scientific">hydrocarbon metagenome</name>
    <dbReference type="NCBI Taxonomy" id="938273"/>
    <lineage>
        <taxon>unclassified sequences</taxon>
        <taxon>metagenomes</taxon>
        <taxon>ecological metagenomes</taxon>
    </lineage>
</organism>
<comment type="caution">
    <text evidence="1">The sequence shown here is derived from an EMBL/GenBank/DDBJ whole genome shotgun (WGS) entry which is preliminary data.</text>
</comment>
<name>A0A0W8FDZ1_9ZZZZ</name>